<feature type="transmembrane region" description="Helical" evidence="1">
    <location>
        <begin position="147"/>
        <end position="172"/>
    </location>
</feature>
<reference evidence="2 3" key="1">
    <citation type="journal article" date="2016" name="Mol. Biol. Evol.">
        <title>Comparative Genomics of Early-Diverging Mushroom-Forming Fungi Provides Insights into the Origins of Lignocellulose Decay Capabilities.</title>
        <authorList>
            <person name="Nagy L.G."/>
            <person name="Riley R."/>
            <person name="Tritt A."/>
            <person name="Adam C."/>
            <person name="Daum C."/>
            <person name="Floudas D."/>
            <person name="Sun H."/>
            <person name="Yadav J.S."/>
            <person name="Pangilinan J."/>
            <person name="Larsson K.H."/>
            <person name="Matsuura K."/>
            <person name="Barry K."/>
            <person name="Labutti K."/>
            <person name="Kuo R."/>
            <person name="Ohm R.A."/>
            <person name="Bhattacharya S.S."/>
            <person name="Shirouzu T."/>
            <person name="Yoshinaga Y."/>
            <person name="Martin F.M."/>
            <person name="Grigoriev I.V."/>
            <person name="Hibbett D.S."/>
        </authorList>
    </citation>
    <scope>NUCLEOTIDE SEQUENCE [LARGE SCALE GENOMIC DNA]</scope>
    <source>
        <strain evidence="2 3">HHB14362 ss-1</strain>
    </source>
</reference>
<dbReference type="InterPro" id="IPR039960">
    <property type="entry name" value="MCP1"/>
</dbReference>
<sequence length="227" mass="24371">MSTPKPNAALPWLTRAAHGSSAFLAIFLAIHLSAPALANLGGASLASQVMLLGREYYQAPIGEPSLLLAPLALHAAASTAKRLLSPRPVRLLTLTGYATLLVFAPIHFITHRLNPSFAGAPIHAVGPAELDYEFVKVGLHAWPWRSALLYAGLVGCTVLHAAEGVNIILTTYFRKRWSAKTRRIAAALCAVPVLTGVLTLVMEPLMALSSVAARYHASFTRSYIFRL</sequence>
<dbReference type="PANTHER" id="PTHR38409">
    <property type="entry name" value="MDM10-COMPLEMENTING PROTEIN 1"/>
    <property type="match status" value="1"/>
</dbReference>
<evidence type="ECO:0000313" key="3">
    <source>
        <dbReference type="Proteomes" id="UP000076761"/>
    </source>
</evidence>
<evidence type="ECO:0000313" key="2">
    <source>
        <dbReference type="EMBL" id="KZT24016.1"/>
    </source>
</evidence>
<evidence type="ECO:0000256" key="1">
    <source>
        <dbReference type="SAM" id="Phobius"/>
    </source>
</evidence>
<organism evidence="2 3">
    <name type="scientific">Neolentinus lepideus HHB14362 ss-1</name>
    <dbReference type="NCBI Taxonomy" id="1314782"/>
    <lineage>
        <taxon>Eukaryota</taxon>
        <taxon>Fungi</taxon>
        <taxon>Dikarya</taxon>
        <taxon>Basidiomycota</taxon>
        <taxon>Agaricomycotina</taxon>
        <taxon>Agaricomycetes</taxon>
        <taxon>Gloeophyllales</taxon>
        <taxon>Gloeophyllaceae</taxon>
        <taxon>Neolentinus</taxon>
    </lineage>
</organism>
<gene>
    <name evidence="2" type="ORF">NEOLEDRAFT_1068343</name>
</gene>
<dbReference type="InParanoid" id="A0A165RM15"/>
<dbReference type="AlphaFoldDB" id="A0A165RM15"/>
<keyword evidence="1" id="KW-0472">Membrane</keyword>
<dbReference type="InterPro" id="IPR034804">
    <property type="entry name" value="SQR/QFR_C/D"/>
</dbReference>
<proteinExistence type="predicted"/>
<accession>A0A165RM15</accession>
<feature type="transmembrane region" description="Helical" evidence="1">
    <location>
        <begin position="21"/>
        <end position="46"/>
    </location>
</feature>
<dbReference type="OrthoDB" id="10259513at2759"/>
<feature type="transmembrane region" description="Helical" evidence="1">
    <location>
        <begin position="184"/>
        <end position="202"/>
    </location>
</feature>
<keyword evidence="1" id="KW-0812">Transmembrane</keyword>
<dbReference type="PANTHER" id="PTHR38409:SF1">
    <property type="entry name" value="MITOCHONDRIAL ADAPTER PROTEIN MCP1"/>
    <property type="match status" value="1"/>
</dbReference>
<dbReference type="SUPFAM" id="SSF81343">
    <property type="entry name" value="Fumarate reductase respiratory complex transmembrane subunits"/>
    <property type="match status" value="1"/>
</dbReference>
<evidence type="ECO:0008006" key="4">
    <source>
        <dbReference type="Google" id="ProtNLM"/>
    </source>
</evidence>
<keyword evidence="3" id="KW-1185">Reference proteome</keyword>
<dbReference type="EMBL" id="KV425580">
    <property type="protein sequence ID" value="KZT24016.1"/>
    <property type="molecule type" value="Genomic_DNA"/>
</dbReference>
<dbReference type="Proteomes" id="UP000076761">
    <property type="component" value="Unassembled WGS sequence"/>
</dbReference>
<keyword evidence="1" id="KW-1133">Transmembrane helix</keyword>
<dbReference type="GO" id="GO:0055088">
    <property type="term" value="P:lipid homeostasis"/>
    <property type="evidence" value="ECO:0007669"/>
    <property type="project" value="InterPro"/>
</dbReference>
<dbReference type="GO" id="GO:0016020">
    <property type="term" value="C:membrane"/>
    <property type="evidence" value="ECO:0007669"/>
    <property type="project" value="InterPro"/>
</dbReference>
<name>A0A165RM15_9AGAM</name>
<feature type="transmembrane region" description="Helical" evidence="1">
    <location>
        <begin position="91"/>
        <end position="109"/>
    </location>
</feature>
<protein>
    <recommendedName>
        <fullName evidence="4">Mitochondrial adapter protein MCP1 transmembrane domain-containing protein</fullName>
    </recommendedName>
</protein>